<gene>
    <name evidence="2" type="ORF">P7M15_10845</name>
</gene>
<comment type="caution">
    <text evidence="2">The sequence shown here is derived from an EMBL/GenBank/DDBJ whole genome shotgun (WGS) entry which is preliminary data.</text>
</comment>
<reference evidence="2" key="1">
    <citation type="submission" date="2023-03" db="EMBL/GenBank/DDBJ databases">
        <title>Classification of Bisgaard taxon 6 and taxon 10 as Exercitatus varius gen. nov., spec. nov.</title>
        <authorList>
            <person name="Christensen H."/>
        </authorList>
    </citation>
    <scope>NUCLEOTIDE SEQUENCE</scope>
    <source>
        <strain evidence="2">86116</strain>
    </source>
</reference>
<accession>A0AAW6QFN9</accession>
<evidence type="ECO:0000313" key="3">
    <source>
        <dbReference type="Proteomes" id="UP001214976"/>
    </source>
</evidence>
<feature type="transmembrane region" description="Helical" evidence="1">
    <location>
        <begin position="5"/>
        <end position="25"/>
    </location>
</feature>
<sequence>MNYRVLFIISFLILAMGLSGLFFMFPDENQTAPAQNQTAGEHPVAKRQTAVLLAQTTRSVAQGALLQAGDYAFNELSVDSDDPRLKFDLKPLFENTDNYSLQGYLVKQPLQAGSFLSANLLLSPQHPDYLFSSLDPKREVPYRIYIRHGERYIFDSLKTGAVVSISSQQAMNGQNRTERNTLIRLIDNAVVLQTKIYTQDEQLLDKDRNIFGYVTVKLDVEQMKKFYSLPKDAHLIVLPNNEPPQGATNHRGIYVRKLRGQ</sequence>
<evidence type="ECO:0000313" key="2">
    <source>
        <dbReference type="EMBL" id="MDG2951000.1"/>
    </source>
</evidence>
<protein>
    <submittedName>
        <fullName evidence="2">Flp operon protein C</fullName>
    </submittedName>
</protein>
<dbReference type="RefSeq" id="WP_317477871.1">
    <property type="nucleotide sequence ID" value="NZ_JARQTW010000022.1"/>
</dbReference>
<proteinExistence type="predicted"/>
<keyword evidence="1" id="KW-0812">Transmembrane</keyword>
<dbReference type="EMBL" id="JARQTW010000022">
    <property type="protein sequence ID" value="MDG2951000.1"/>
    <property type="molecule type" value="Genomic_DNA"/>
</dbReference>
<dbReference type="AlphaFoldDB" id="A0AAW6QFN9"/>
<organism evidence="2 3">
    <name type="scientific">Exercitatus varius</name>
    <dbReference type="NCBI Taxonomy" id="67857"/>
    <lineage>
        <taxon>Bacteria</taxon>
        <taxon>Pseudomonadati</taxon>
        <taxon>Pseudomonadota</taxon>
        <taxon>Gammaproteobacteria</taxon>
        <taxon>Pasteurellales</taxon>
        <taxon>Pasteurellaceae</taxon>
        <taxon>Exercitatus</taxon>
    </lineage>
</organism>
<keyword evidence="1" id="KW-0472">Membrane</keyword>
<name>A0AAW6QFN9_9PAST</name>
<dbReference type="Proteomes" id="UP001214976">
    <property type="component" value="Unassembled WGS sequence"/>
</dbReference>
<keyword evidence="1" id="KW-1133">Transmembrane helix</keyword>
<evidence type="ECO:0000256" key="1">
    <source>
        <dbReference type="SAM" id="Phobius"/>
    </source>
</evidence>